<organism evidence="1 2">
    <name type="scientific">Candidatus Taylorbacteria bacterium RIFCSPHIGHO2_02_FULL_44_12</name>
    <dbReference type="NCBI Taxonomy" id="1802308"/>
    <lineage>
        <taxon>Bacteria</taxon>
        <taxon>Candidatus Tayloriibacteriota</taxon>
    </lineage>
</organism>
<dbReference type="EMBL" id="MHRM01000015">
    <property type="protein sequence ID" value="OHA23928.1"/>
    <property type="molecule type" value="Genomic_DNA"/>
</dbReference>
<name>A0A1G2MJ91_9BACT</name>
<sequence>MGTKVLVGGSTVSASQMKDFWRQIDDGSINGINFQRFLDHQDPFALEAVVIDWDKVYKLLGMSNEFERSNILVKPESGFWDVCVIHGVTMNKVVGVLRSLGVAMSLYAEDLDGNVPTNDRNPANGSYCVRFQKTVEADPELKGKSAKVLMEEGIKGTTLLERLLLELGYFLATGSHLDQNNITLCSNSRYSDGDVPGVFWYSDDREVYVYWFSPSSANPCLRARAVVS</sequence>
<comment type="caution">
    <text evidence="1">The sequence shown here is derived from an EMBL/GenBank/DDBJ whole genome shotgun (WGS) entry which is preliminary data.</text>
</comment>
<dbReference type="Proteomes" id="UP000178413">
    <property type="component" value="Unassembled WGS sequence"/>
</dbReference>
<dbReference type="AlphaFoldDB" id="A0A1G2MJ91"/>
<accession>A0A1G2MJ91</accession>
<reference evidence="1 2" key="1">
    <citation type="journal article" date="2016" name="Nat. Commun.">
        <title>Thousands of microbial genomes shed light on interconnected biogeochemical processes in an aquifer system.</title>
        <authorList>
            <person name="Anantharaman K."/>
            <person name="Brown C.T."/>
            <person name="Hug L.A."/>
            <person name="Sharon I."/>
            <person name="Castelle C.J."/>
            <person name="Probst A.J."/>
            <person name="Thomas B.C."/>
            <person name="Singh A."/>
            <person name="Wilkins M.J."/>
            <person name="Karaoz U."/>
            <person name="Brodie E.L."/>
            <person name="Williams K.H."/>
            <person name="Hubbard S.S."/>
            <person name="Banfield J.F."/>
        </authorList>
    </citation>
    <scope>NUCLEOTIDE SEQUENCE [LARGE SCALE GENOMIC DNA]</scope>
</reference>
<evidence type="ECO:0000313" key="2">
    <source>
        <dbReference type="Proteomes" id="UP000178413"/>
    </source>
</evidence>
<protein>
    <submittedName>
        <fullName evidence="1">Uncharacterized protein</fullName>
    </submittedName>
</protein>
<gene>
    <name evidence="1" type="ORF">A3D50_02465</name>
</gene>
<proteinExistence type="predicted"/>
<evidence type="ECO:0000313" key="1">
    <source>
        <dbReference type="EMBL" id="OHA23928.1"/>
    </source>
</evidence>